<reference evidence="7" key="1">
    <citation type="submission" date="2018-05" db="EMBL/GenBank/DDBJ databases">
        <title>Zavarzinia sp. HR-AS.</title>
        <authorList>
            <person name="Lee Y."/>
            <person name="Jeon C.O."/>
        </authorList>
    </citation>
    <scope>NUCLEOTIDE SEQUENCE [LARGE SCALE GENOMIC DNA]</scope>
    <source>
        <strain evidence="7">DSM 1231</strain>
    </source>
</reference>
<dbReference type="GO" id="GO:0000976">
    <property type="term" value="F:transcription cis-regulatory region binding"/>
    <property type="evidence" value="ECO:0007669"/>
    <property type="project" value="TreeGrafter"/>
</dbReference>
<dbReference type="EMBL" id="QGLF01000003">
    <property type="protein sequence ID" value="PWR20776.1"/>
    <property type="molecule type" value="Genomic_DNA"/>
</dbReference>
<dbReference type="SUPFAM" id="SSF46689">
    <property type="entry name" value="Homeodomain-like"/>
    <property type="match status" value="1"/>
</dbReference>
<dbReference type="OrthoDB" id="9803547at2"/>
<gene>
    <name evidence="6" type="ORF">DKG75_12335</name>
</gene>
<evidence type="ECO:0000313" key="7">
    <source>
        <dbReference type="Proteomes" id="UP000246077"/>
    </source>
</evidence>
<dbReference type="InterPro" id="IPR050109">
    <property type="entry name" value="HTH-type_TetR-like_transc_reg"/>
</dbReference>
<dbReference type="PROSITE" id="PS50977">
    <property type="entry name" value="HTH_TETR_2"/>
    <property type="match status" value="1"/>
</dbReference>
<evidence type="ECO:0000256" key="4">
    <source>
        <dbReference type="PROSITE-ProRule" id="PRU00335"/>
    </source>
</evidence>
<feature type="DNA-binding region" description="H-T-H motif" evidence="4">
    <location>
        <begin position="28"/>
        <end position="47"/>
    </location>
</feature>
<proteinExistence type="predicted"/>
<accession>A0A317E3P7</accession>
<dbReference type="InterPro" id="IPR001647">
    <property type="entry name" value="HTH_TetR"/>
</dbReference>
<keyword evidence="1" id="KW-0805">Transcription regulation</keyword>
<dbReference type="RefSeq" id="WP_109921420.1">
    <property type="nucleotide sequence ID" value="NZ_QGLF01000003.1"/>
</dbReference>
<keyword evidence="7" id="KW-1185">Reference proteome</keyword>
<keyword evidence="2 4" id="KW-0238">DNA-binding</keyword>
<comment type="caution">
    <text evidence="6">The sequence shown here is derived from an EMBL/GenBank/DDBJ whole genome shotgun (WGS) entry which is preliminary data.</text>
</comment>
<dbReference type="InterPro" id="IPR009057">
    <property type="entry name" value="Homeodomain-like_sf"/>
</dbReference>
<dbReference type="Proteomes" id="UP000246077">
    <property type="component" value="Unassembled WGS sequence"/>
</dbReference>
<dbReference type="PANTHER" id="PTHR30055:SF234">
    <property type="entry name" value="HTH-TYPE TRANSCRIPTIONAL REGULATOR BETI"/>
    <property type="match status" value="1"/>
</dbReference>
<evidence type="ECO:0000259" key="5">
    <source>
        <dbReference type="PROSITE" id="PS50977"/>
    </source>
</evidence>
<dbReference type="AlphaFoldDB" id="A0A317E3P7"/>
<dbReference type="InterPro" id="IPR023772">
    <property type="entry name" value="DNA-bd_HTH_TetR-type_CS"/>
</dbReference>
<evidence type="ECO:0000256" key="1">
    <source>
        <dbReference type="ARBA" id="ARBA00023015"/>
    </source>
</evidence>
<evidence type="ECO:0000256" key="3">
    <source>
        <dbReference type="ARBA" id="ARBA00023163"/>
    </source>
</evidence>
<dbReference type="Gene3D" id="1.10.357.10">
    <property type="entry name" value="Tetracycline Repressor, domain 2"/>
    <property type="match status" value="1"/>
</dbReference>
<keyword evidence="3" id="KW-0804">Transcription</keyword>
<dbReference type="PRINTS" id="PR00455">
    <property type="entry name" value="HTHTETR"/>
</dbReference>
<name>A0A317E3P7_9PROT</name>
<dbReference type="PANTHER" id="PTHR30055">
    <property type="entry name" value="HTH-TYPE TRANSCRIPTIONAL REGULATOR RUTR"/>
    <property type="match status" value="1"/>
</dbReference>
<dbReference type="Pfam" id="PF00440">
    <property type="entry name" value="TetR_N"/>
    <property type="match status" value="1"/>
</dbReference>
<protein>
    <recommendedName>
        <fullName evidence="5">HTH tetR-type domain-containing protein</fullName>
    </recommendedName>
</protein>
<evidence type="ECO:0000256" key="2">
    <source>
        <dbReference type="ARBA" id="ARBA00023125"/>
    </source>
</evidence>
<dbReference type="GO" id="GO:0003700">
    <property type="term" value="F:DNA-binding transcription factor activity"/>
    <property type="evidence" value="ECO:0007669"/>
    <property type="project" value="TreeGrafter"/>
</dbReference>
<dbReference type="PROSITE" id="PS01081">
    <property type="entry name" value="HTH_TETR_1"/>
    <property type="match status" value="1"/>
</dbReference>
<evidence type="ECO:0000313" key="6">
    <source>
        <dbReference type="EMBL" id="PWR20776.1"/>
    </source>
</evidence>
<feature type="domain" description="HTH tetR-type" evidence="5">
    <location>
        <begin position="5"/>
        <end position="65"/>
    </location>
</feature>
<sequence length="196" mass="20687">MTTPAETRKRIVQASVRLFAQQGVGATTTRHIAAEARIAEGTIYRHFPSKEALADAIFLEHYLPFADALDRLQQGAATAAARMGALVGHFYAAFDRDRDLFSYLLLGPRAATMRLPPGTVTPVSVLRRVVEGARAEAPARFPAGGAALVTALVLGMILQPAEAVALGELPGPLADQAAPVVGGILRVLGLEGEDRP</sequence>
<organism evidence="6 7">
    <name type="scientific">Zavarzinia compransoris</name>
    <dbReference type="NCBI Taxonomy" id="1264899"/>
    <lineage>
        <taxon>Bacteria</taxon>
        <taxon>Pseudomonadati</taxon>
        <taxon>Pseudomonadota</taxon>
        <taxon>Alphaproteobacteria</taxon>
        <taxon>Rhodospirillales</taxon>
        <taxon>Zavarziniaceae</taxon>
        <taxon>Zavarzinia</taxon>
    </lineage>
</organism>